<proteinExistence type="predicted"/>
<keyword evidence="5" id="KW-0130">Cell adhesion</keyword>
<keyword evidence="7" id="KW-0732">Signal</keyword>
<feature type="signal peptide" evidence="7">
    <location>
        <begin position="1"/>
        <end position="24"/>
    </location>
</feature>
<feature type="domain" description="VWFA" evidence="8">
    <location>
        <begin position="53"/>
        <end position="237"/>
    </location>
</feature>
<evidence type="ECO:0000256" key="7">
    <source>
        <dbReference type="SAM" id="SignalP"/>
    </source>
</evidence>
<dbReference type="PROSITE" id="PS50234">
    <property type="entry name" value="VWFA"/>
    <property type="match status" value="2"/>
</dbReference>
<feature type="compositionally biased region" description="Polar residues" evidence="6">
    <location>
        <begin position="395"/>
        <end position="406"/>
    </location>
</feature>
<keyword evidence="4" id="KW-0677">Repeat</keyword>
<dbReference type="PRINTS" id="PR00453">
    <property type="entry name" value="VWFADOMAIN"/>
</dbReference>
<dbReference type="GO" id="GO:0030020">
    <property type="term" value="F:extracellular matrix structural constituent conferring tensile strength"/>
    <property type="evidence" value="ECO:0007669"/>
    <property type="project" value="TreeGrafter"/>
</dbReference>
<dbReference type="Ensembl" id="ENSENLT00000055812.1">
    <property type="protein sequence ID" value="ENSENLP00000054524.1"/>
    <property type="gene ID" value="ENSENLG00000022711.1"/>
</dbReference>
<sequence>QDSRKMLGLEVIALCLLFGALTHSQPTECSSEWHETMFFVCLFPPEKNECPIDIYFTIDTSETIALQEPPPGSLVDSIKVQQFYNLNKYDAEFRGAVQIRWNIGGLHFSQKQEVFSNIGPKSNFISGVRGIRYLGKGTYIDCAISNMTQEMLRSPSSPSALRFAVVITDGHVTGNPCGGIKVAAEKARDEGIRIFVIAATKNVEETGLREIANSPAMVYRRDFMKCDSFGDRLYNSLPISFKLQCYKVSCLETQGPPGPKGHRGQKGAKGDNGDPGPKGERGRPGDPGIEGPIGQPGIKVSHHHSGKIGRIGAPGCKGDPGDRGPDGHPGDVGEHGLPGADGEKGDPGRPGRPGPIGPAGDPGPKGERGSPGSPGLPGVKGNPVRLIISLSSTPPVVNTLSSQQGDNGLPGPRGPPGSPGEPGKNGTRGDPGDAGPRGDSGQPGPKGDLGRPGFSYPGSRGPSGDRGEKGNRGPRGSRGDCGQKGDPGDKGTPGEAPGPQGEPGTRGPRGENGRDGDPGPEGDPGLTECDVMNYIRETCGCCDCEKRCGAVDIVFVIDSSESVGLTNFTLEKNFVINTINRLGSLAKDPKAETGTRVGVVQYSHSGTFQAIRLDDPRIDSLSAFKDAVKRLEWIAGGTWTPSALKYAYDNLIRDSRRAKANVTVVVITDGRFDPRDDDSLLTYLCSDPSVDVSAIGIGDMFDQIEENESLKSIACQKDGRVLGMRRFADLVAEEFIDKIETVLCPDPIIICPDLPWGISVGQTPHPWKPLAEEGSPNLVPTSLEGVANLLNGLSEQQYGVGVATMAYTAQRAKLAQGADRQQWTQLFIDSFKYVYGDIMGDPEKALGLC</sequence>
<evidence type="ECO:0000313" key="10">
    <source>
        <dbReference type="Proteomes" id="UP000472264"/>
    </source>
</evidence>
<accession>A0A665XF76</accession>
<reference evidence="9" key="1">
    <citation type="submission" date="2021-04" db="EMBL/GenBank/DDBJ databases">
        <authorList>
            <consortium name="Wellcome Sanger Institute Data Sharing"/>
        </authorList>
    </citation>
    <scope>NUCLEOTIDE SEQUENCE [LARGE SCALE GENOMIC DNA]</scope>
</reference>
<dbReference type="InterPro" id="IPR050149">
    <property type="entry name" value="Collagen_superfamily"/>
</dbReference>
<keyword evidence="10" id="KW-1185">Reference proteome</keyword>
<dbReference type="PANTHER" id="PTHR24023:SF936">
    <property type="entry name" value="COLLAGEN TYPE VI ALPHA 2 CHAIN"/>
    <property type="match status" value="1"/>
</dbReference>
<feature type="compositionally biased region" description="Low complexity" evidence="6">
    <location>
        <begin position="493"/>
        <end position="506"/>
    </location>
</feature>
<dbReference type="InterPro" id="IPR002035">
    <property type="entry name" value="VWF_A"/>
</dbReference>
<dbReference type="GO" id="GO:0031012">
    <property type="term" value="C:extracellular matrix"/>
    <property type="evidence" value="ECO:0007669"/>
    <property type="project" value="TreeGrafter"/>
</dbReference>
<feature type="domain" description="VWFA" evidence="8">
    <location>
        <begin position="552"/>
        <end position="739"/>
    </location>
</feature>
<feature type="compositionally biased region" description="Basic and acidic residues" evidence="6">
    <location>
        <begin position="268"/>
        <end position="284"/>
    </location>
</feature>
<dbReference type="InterPro" id="IPR036465">
    <property type="entry name" value="vWFA_dom_sf"/>
</dbReference>
<feature type="compositionally biased region" description="Basic and acidic residues" evidence="6">
    <location>
        <begin position="508"/>
        <end position="517"/>
    </location>
</feature>
<feature type="region of interest" description="Disordered" evidence="6">
    <location>
        <begin position="255"/>
        <end position="382"/>
    </location>
</feature>
<comment type="subcellular location">
    <subcellularLocation>
        <location evidence="1">Secreted</location>
        <location evidence="1">Extracellular space</location>
        <location evidence="1">Extracellular matrix</location>
    </subcellularLocation>
</comment>
<reference evidence="9" key="3">
    <citation type="submission" date="2025-09" db="UniProtKB">
        <authorList>
            <consortium name="Ensembl"/>
        </authorList>
    </citation>
    <scope>IDENTIFICATION</scope>
</reference>
<feature type="compositionally biased region" description="Basic and acidic residues" evidence="6">
    <location>
        <begin position="319"/>
        <end position="334"/>
    </location>
</feature>
<feature type="compositionally biased region" description="Low complexity" evidence="6">
    <location>
        <begin position="286"/>
        <end position="298"/>
    </location>
</feature>
<dbReference type="GO" id="GO:0005615">
    <property type="term" value="C:extracellular space"/>
    <property type="evidence" value="ECO:0007669"/>
    <property type="project" value="TreeGrafter"/>
</dbReference>
<dbReference type="Proteomes" id="UP000472264">
    <property type="component" value="Chromosome 17"/>
</dbReference>
<keyword evidence="3" id="KW-0272">Extracellular matrix</keyword>
<evidence type="ECO:0000256" key="3">
    <source>
        <dbReference type="ARBA" id="ARBA00022530"/>
    </source>
</evidence>
<dbReference type="InterPro" id="IPR008160">
    <property type="entry name" value="Collagen"/>
</dbReference>
<reference evidence="9" key="2">
    <citation type="submission" date="2025-08" db="UniProtKB">
        <authorList>
            <consortium name="Ensembl"/>
        </authorList>
    </citation>
    <scope>IDENTIFICATION</scope>
</reference>
<evidence type="ECO:0000256" key="1">
    <source>
        <dbReference type="ARBA" id="ARBA00004498"/>
    </source>
</evidence>
<dbReference type="GO" id="GO:0007155">
    <property type="term" value="P:cell adhesion"/>
    <property type="evidence" value="ECO:0007669"/>
    <property type="project" value="UniProtKB-KW"/>
</dbReference>
<name>A0A665XF76_ECHNA</name>
<dbReference type="FunFam" id="3.40.50.410:FF:000027">
    <property type="entry name" value="collagen alpha-2(VI) chain isoform X1"/>
    <property type="match status" value="1"/>
</dbReference>
<keyword evidence="2" id="KW-0964">Secreted</keyword>
<dbReference type="SUPFAM" id="SSF53300">
    <property type="entry name" value="vWA-like"/>
    <property type="match status" value="2"/>
</dbReference>
<dbReference type="SMART" id="SM00327">
    <property type="entry name" value="VWA"/>
    <property type="match status" value="2"/>
</dbReference>
<organism evidence="9 10">
    <name type="scientific">Echeneis naucrates</name>
    <name type="common">Live sharksucker</name>
    <dbReference type="NCBI Taxonomy" id="173247"/>
    <lineage>
        <taxon>Eukaryota</taxon>
        <taxon>Metazoa</taxon>
        <taxon>Chordata</taxon>
        <taxon>Craniata</taxon>
        <taxon>Vertebrata</taxon>
        <taxon>Euteleostomi</taxon>
        <taxon>Actinopterygii</taxon>
        <taxon>Neopterygii</taxon>
        <taxon>Teleostei</taxon>
        <taxon>Neoteleostei</taxon>
        <taxon>Acanthomorphata</taxon>
        <taxon>Carangaria</taxon>
        <taxon>Carangiformes</taxon>
        <taxon>Echeneidae</taxon>
        <taxon>Echeneis</taxon>
    </lineage>
</organism>
<feature type="chain" id="PRO_5025530238" evidence="7">
    <location>
        <begin position="25"/>
        <end position="849"/>
    </location>
</feature>
<evidence type="ECO:0000256" key="6">
    <source>
        <dbReference type="SAM" id="MobiDB-lite"/>
    </source>
</evidence>
<evidence type="ECO:0000256" key="2">
    <source>
        <dbReference type="ARBA" id="ARBA00022525"/>
    </source>
</evidence>
<gene>
    <name evidence="9" type="primary">col6a2</name>
</gene>
<dbReference type="Pfam" id="PF00092">
    <property type="entry name" value="VWA"/>
    <property type="match status" value="2"/>
</dbReference>
<dbReference type="AlphaFoldDB" id="A0A665XF76"/>
<feature type="region of interest" description="Disordered" evidence="6">
    <location>
        <begin position="395"/>
        <end position="525"/>
    </location>
</feature>
<evidence type="ECO:0000259" key="8">
    <source>
        <dbReference type="PROSITE" id="PS50234"/>
    </source>
</evidence>
<feature type="compositionally biased region" description="Basic and acidic residues" evidence="6">
    <location>
        <begin position="463"/>
        <end position="489"/>
    </location>
</feature>
<evidence type="ECO:0000313" key="9">
    <source>
        <dbReference type="Ensembl" id="ENSENLP00000054524.1"/>
    </source>
</evidence>
<dbReference type="PANTHER" id="PTHR24023">
    <property type="entry name" value="COLLAGEN ALPHA"/>
    <property type="match status" value="1"/>
</dbReference>
<dbReference type="Gene3D" id="3.40.50.410">
    <property type="entry name" value="von Willebrand factor, type A domain"/>
    <property type="match status" value="2"/>
</dbReference>
<evidence type="ECO:0000256" key="4">
    <source>
        <dbReference type="ARBA" id="ARBA00022737"/>
    </source>
</evidence>
<dbReference type="Pfam" id="PF01391">
    <property type="entry name" value="Collagen"/>
    <property type="match status" value="3"/>
</dbReference>
<dbReference type="GO" id="GO:0030198">
    <property type="term" value="P:extracellular matrix organization"/>
    <property type="evidence" value="ECO:0007669"/>
    <property type="project" value="TreeGrafter"/>
</dbReference>
<dbReference type="FunFam" id="3.40.50.410:FF:000026">
    <property type="entry name" value="Collagen, type VI, alpha 1"/>
    <property type="match status" value="1"/>
</dbReference>
<protein>
    <submittedName>
        <fullName evidence="9">Collagen, type VI, alpha 2</fullName>
    </submittedName>
</protein>
<evidence type="ECO:0000256" key="5">
    <source>
        <dbReference type="ARBA" id="ARBA00022889"/>
    </source>
</evidence>